<dbReference type="Proteomes" id="UP000509302">
    <property type="component" value="Chromosome"/>
</dbReference>
<dbReference type="AlphaFoldDB" id="A0A7H9AS87"/>
<evidence type="ECO:0000313" key="1">
    <source>
        <dbReference type="EMBL" id="QLG46296.1"/>
    </source>
</evidence>
<dbReference type="RefSeq" id="WP_179242576.1">
    <property type="nucleotide sequence ID" value="NZ_CP058595.1"/>
</dbReference>
<name>A0A7H9AS87_9FLAO</name>
<keyword evidence="2" id="KW-1185">Reference proteome</keyword>
<gene>
    <name evidence="1" type="ORF">HYG79_13385</name>
</gene>
<dbReference type="KEGG" id="cagg:HYG79_13385"/>
<dbReference type="EMBL" id="CP058595">
    <property type="protein sequence ID" value="QLG46296.1"/>
    <property type="molecule type" value="Genomic_DNA"/>
</dbReference>
<reference evidence="1 2" key="1">
    <citation type="journal article" date="2006" name="Int. J. Syst. Evol. Microbiol.">
        <title>Costertonia aggregata gen. nov., sp. nov., a mesophilic marine bacterium of the family Flavobacteriaceae, isolated from a mature biofilm.</title>
        <authorList>
            <person name="Kwon K.K."/>
            <person name="Lee Y.K."/>
            <person name="Lee H.K."/>
        </authorList>
    </citation>
    <scope>NUCLEOTIDE SEQUENCE [LARGE SCALE GENOMIC DNA]</scope>
    <source>
        <strain evidence="1 2">KCCM 42265</strain>
    </source>
</reference>
<sequence length="428" mass="46222">MKKIVFALATISGLVFTSCSSDDDGVEPTCTDGVQNGDETGIDCGGSCAPCETAIENPATYSFARNGESTVNFGGQTTRIKMGEELISKLKDETTTETVLDAMFAHVEGENNFSDADLNASDKNLRSKTAASADYFSSNATDQAMIRADFESWIKGQVDEVFPSWGTTATAGNAGQIPDATSTRYINAKGLEYNQLFNKGMIGALMIDQALNNYLSPTILDEGDNRANNDAGTPAEGKTYTTMEHKWDEAYGYVYGLNADSADPNADLGADSFLNKYIGRVEGDSDFVGIADEIYQAFKLGRAAIVAGNYTVRDEQAAIIKQKISEVVGIRAVYYLQQGKNAIAQGPASFGTAFHDLSEGYGFIYSLQFTRKPNSNEPYFTKVEVDNFLTDLLDDGPNGLWDVETTTLEAMAAAIAERFDFTLAQASE</sequence>
<dbReference type="InterPro" id="IPR032331">
    <property type="entry name" value="DUF4856"/>
</dbReference>
<evidence type="ECO:0000313" key="2">
    <source>
        <dbReference type="Proteomes" id="UP000509302"/>
    </source>
</evidence>
<protein>
    <submittedName>
        <fullName evidence="1">DUF4856 domain-containing protein</fullName>
    </submittedName>
</protein>
<proteinExistence type="predicted"/>
<dbReference type="PROSITE" id="PS51257">
    <property type="entry name" value="PROKAR_LIPOPROTEIN"/>
    <property type="match status" value="1"/>
</dbReference>
<organism evidence="1 2">
    <name type="scientific">Costertonia aggregata</name>
    <dbReference type="NCBI Taxonomy" id="343403"/>
    <lineage>
        <taxon>Bacteria</taxon>
        <taxon>Pseudomonadati</taxon>
        <taxon>Bacteroidota</taxon>
        <taxon>Flavobacteriia</taxon>
        <taxon>Flavobacteriales</taxon>
        <taxon>Flavobacteriaceae</taxon>
        <taxon>Costertonia</taxon>
    </lineage>
</organism>
<dbReference type="Pfam" id="PF16148">
    <property type="entry name" value="DUF4856"/>
    <property type="match status" value="1"/>
</dbReference>
<accession>A0A7H9AS87</accession>